<keyword evidence="11" id="KW-1133">Transmembrane helix</keyword>
<keyword evidence="18" id="KW-1185">Reference proteome</keyword>
<evidence type="ECO:0000256" key="5">
    <source>
        <dbReference type="ARBA" id="ARBA00007505"/>
    </source>
</evidence>
<name>A0A062UCK5_9PROT</name>
<dbReference type="EC" id="4.1.1.35" evidence="6"/>
<keyword evidence="12" id="KW-0520">NAD</keyword>
<dbReference type="FunFam" id="3.40.50.720:FF:000150">
    <property type="entry name" value="UDP-glucuronic acid decarboxylase 6"/>
    <property type="match status" value="1"/>
</dbReference>
<comment type="cofactor">
    <cofactor evidence="1">
        <name>NAD(+)</name>
        <dbReference type="ChEBI" id="CHEBI:57540"/>
    </cofactor>
</comment>
<comment type="similarity">
    <text evidence="5">Belongs to the NAD(P)-dependent epimerase/dehydratase family. UDP-glucuronic acid decarboxylase subfamily.</text>
</comment>
<sequence length="318" mass="35501">MMHYVPRILVTGGAGFIGSFLCERLLETGAEVLCVDNFFTGRRTNVAHLLDNPKFEVMRHDVTFPLFVEVDQIYNLACPASPIHYQFDPVQTTKTSVHGAINMLGLAKRTRARILQASTSEVYGDPAIHPQTEDYWGNVNPIGIRSCYDEGKRCAETLFFDYHRQHKVEIKVARIFNTYGPRMHPNDGRVVSNFIVQALKGEDITLYGDGEQTRSFCYVSDLVTGLVSLMGSGPDFVGPVNIGNPGEFTIRQLAERVIALTGAKSKLVHRPLPQDDPKQRQPDISLAQEKLGWAPTVSLDEGLKPTIAYFENEIRAMS</sequence>
<evidence type="ECO:0000256" key="3">
    <source>
        <dbReference type="ARBA" id="ARBA00004496"/>
    </source>
</evidence>
<dbReference type="Gene3D" id="3.40.50.720">
    <property type="entry name" value="NAD(P)-binding Rossmann-like Domain"/>
    <property type="match status" value="1"/>
</dbReference>
<evidence type="ECO:0000313" key="17">
    <source>
        <dbReference type="EMBL" id="KCZ58800.1"/>
    </source>
</evidence>
<dbReference type="GO" id="GO:0048040">
    <property type="term" value="F:UDP-glucuronate decarboxylase activity"/>
    <property type="evidence" value="ECO:0007669"/>
    <property type="project" value="UniProtKB-EC"/>
</dbReference>
<dbReference type="GO" id="GO:0070403">
    <property type="term" value="F:NAD+ binding"/>
    <property type="evidence" value="ECO:0007669"/>
    <property type="project" value="InterPro"/>
</dbReference>
<dbReference type="PATRIC" id="fig|1280947.3.peg.1561"/>
<dbReference type="eggNOG" id="COG0451">
    <property type="taxonomic scope" value="Bacteria"/>
</dbReference>
<dbReference type="EMBL" id="AWFG01000019">
    <property type="protein sequence ID" value="KCZ58800.1"/>
    <property type="molecule type" value="Genomic_DNA"/>
</dbReference>
<dbReference type="SUPFAM" id="SSF51735">
    <property type="entry name" value="NAD(P)-binding Rossmann-fold domains"/>
    <property type="match status" value="1"/>
</dbReference>
<comment type="caution">
    <text evidence="17">The sequence shown here is derived from an EMBL/GenBank/DDBJ whole genome shotgun (WGS) entry which is preliminary data.</text>
</comment>
<evidence type="ECO:0000256" key="12">
    <source>
        <dbReference type="ARBA" id="ARBA00023027"/>
    </source>
</evidence>
<keyword evidence="14" id="KW-0472">Membrane</keyword>
<comment type="pathway">
    <text evidence="4">Nucleotide-sugar biosynthesis; UDP-alpha-D-xylose biosynthesis; UDP-alpha-D-xylose from UDP-alpha-D-glucuronate: step 1/1.</text>
</comment>
<dbReference type="STRING" id="1280947.HY30_03430"/>
<dbReference type="AlphaFoldDB" id="A0A062UCK5"/>
<keyword evidence="15" id="KW-0456">Lyase</keyword>
<evidence type="ECO:0000256" key="2">
    <source>
        <dbReference type="ARBA" id="ARBA00004447"/>
    </source>
</evidence>
<evidence type="ECO:0000256" key="14">
    <source>
        <dbReference type="ARBA" id="ARBA00023136"/>
    </source>
</evidence>
<evidence type="ECO:0000256" key="4">
    <source>
        <dbReference type="ARBA" id="ARBA00005100"/>
    </source>
</evidence>
<dbReference type="PANTHER" id="PTHR43078">
    <property type="entry name" value="UDP-GLUCURONIC ACID DECARBOXYLASE-RELATED"/>
    <property type="match status" value="1"/>
</dbReference>
<evidence type="ECO:0000256" key="6">
    <source>
        <dbReference type="ARBA" id="ARBA00012290"/>
    </source>
</evidence>
<evidence type="ECO:0000256" key="11">
    <source>
        <dbReference type="ARBA" id="ARBA00022989"/>
    </source>
</evidence>
<evidence type="ECO:0000256" key="9">
    <source>
        <dbReference type="ARBA" id="ARBA00022793"/>
    </source>
</evidence>
<accession>A0A062UCK5</accession>
<feature type="domain" description="NAD(P)-binding" evidence="16">
    <location>
        <begin position="9"/>
        <end position="304"/>
    </location>
</feature>
<dbReference type="PANTHER" id="PTHR43078:SF6">
    <property type="entry name" value="UDP-GLUCURONIC ACID DECARBOXYLASE 1"/>
    <property type="match status" value="1"/>
</dbReference>
<dbReference type="GO" id="GO:0005737">
    <property type="term" value="C:cytoplasm"/>
    <property type="evidence" value="ECO:0007669"/>
    <property type="project" value="UniProtKB-SubCell"/>
</dbReference>
<keyword evidence="13" id="KW-0333">Golgi apparatus</keyword>
<reference evidence="17 18" key="1">
    <citation type="journal article" date="2014" name="Antonie Van Leeuwenhoek">
        <title>Hyphomonas beringensis sp. nov. and Hyphomonas chukchiensis sp. nov., isolated from surface seawater of the Bering Sea and Chukchi Sea.</title>
        <authorList>
            <person name="Li C."/>
            <person name="Lai Q."/>
            <person name="Li G."/>
            <person name="Dong C."/>
            <person name="Wang J."/>
            <person name="Liao Y."/>
            <person name="Shao Z."/>
        </authorList>
    </citation>
    <scope>NUCLEOTIDE SEQUENCE [LARGE SCALE GENOMIC DNA]</scope>
    <source>
        <strain evidence="17 18">BH-BN04-4</strain>
    </source>
</reference>
<evidence type="ECO:0000256" key="1">
    <source>
        <dbReference type="ARBA" id="ARBA00001911"/>
    </source>
</evidence>
<evidence type="ECO:0000256" key="7">
    <source>
        <dbReference type="ARBA" id="ARBA00022490"/>
    </source>
</evidence>
<dbReference type="Proteomes" id="UP000027190">
    <property type="component" value="Unassembled WGS sequence"/>
</dbReference>
<proteinExistence type="inferred from homology"/>
<dbReference type="CDD" id="cd05230">
    <property type="entry name" value="UGD_SDR_e"/>
    <property type="match status" value="1"/>
</dbReference>
<evidence type="ECO:0000256" key="13">
    <source>
        <dbReference type="ARBA" id="ARBA00023034"/>
    </source>
</evidence>
<evidence type="ECO:0000313" key="18">
    <source>
        <dbReference type="Proteomes" id="UP000027190"/>
    </source>
</evidence>
<dbReference type="InterPro" id="IPR016040">
    <property type="entry name" value="NAD(P)-bd_dom"/>
</dbReference>
<keyword evidence="8" id="KW-0812">Transmembrane</keyword>
<evidence type="ECO:0000256" key="15">
    <source>
        <dbReference type="ARBA" id="ARBA00023239"/>
    </source>
</evidence>
<dbReference type="UniPathway" id="UPA00796">
    <property type="reaction ID" value="UER00771"/>
</dbReference>
<organism evidence="17 18">
    <name type="scientific">Hyphomonas chukchiensis</name>
    <dbReference type="NCBI Taxonomy" id="1280947"/>
    <lineage>
        <taxon>Bacteria</taxon>
        <taxon>Pseudomonadati</taxon>
        <taxon>Pseudomonadota</taxon>
        <taxon>Alphaproteobacteria</taxon>
        <taxon>Hyphomonadales</taxon>
        <taxon>Hyphomonadaceae</taxon>
        <taxon>Hyphomonas</taxon>
    </lineage>
</organism>
<dbReference type="InterPro" id="IPR044516">
    <property type="entry name" value="UXS-like"/>
</dbReference>
<evidence type="ECO:0000256" key="8">
    <source>
        <dbReference type="ARBA" id="ARBA00022692"/>
    </source>
</evidence>
<keyword evidence="7" id="KW-0963">Cytoplasm</keyword>
<comment type="subcellular location">
    <subcellularLocation>
        <location evidence="3">Cytoplasm</location>
    </subcellularLocation>
    <subcellularLocation>
        <location evidence="2">Golgi apparatus</location>
        <location evidence="2">Golgi stack membrane</location>
        <topology evidence="2">Single-pass type II membrane protein</topology>
    </subcellularLocation>
</comment>
<dbReference type="GO" id="GO:0042732">
    <property type="term" value="P:D-xylose metabolic process"/>
    <property type="evidence" value="ECO:0007669"/>
    <property type="project" value="InterPro"/>
</dbReference>
<evidence type="ECO:0000256" key="10">
    <source>
        <dbReference type="ARBA" id="ARBA00022968"/>
    </source>
</evidence>
<dbReference type="InterPro" id="IPR036291">
    <property type="entry name" value="NAD(P)-bd_dom_sf"/>
</dbReference>
<protein>
    <recommendedName>
        <fullName evidence="6">UDP-glucuronate decarboxylase</fullName>
        <ecNumber evidence="6">4.1.1.35</ecNumber>
    </recommendedName>
</protein>
<gene>
    <name evidence="17" type="ORF">HY30_03430</name>
</gene>
<evidence type="ECO:0000259" key="16">
    <source>
        <dbReference type="Pfam" id="PF16363"/>
    </source>
</evidence>
<dbReference type="Pfam" id="PF16363">
    <property type="entry name" value="GDP_Man_Dehyd"/>
    <property type="match status" value="1"/>
</dbReference>
<dbReference type="GO" id="GO:0033320">
    <property type="term" value="P:UDP-D-xylose biosynthetic process"/>
    <property type="evidence" value="ECO:0007669"/>
    <property type="project" value="UniProtKB-UniPathway"/>
</dbReference>
<keyword evidence="9" id="KW-0210">Decarboxylase</keyword>
<keyword evidence="10" id="KW-0735">Signal-anchor</keyword>